<reference evidence="2" key="1">
    <citation type="submission" date="2017-07" db="EMBL/GenBank/DDBJ databases">
        <authorList>
            <person name="Mikheyev A."/>
            <person name="Grau M."/>
        </authorList>
    </citation>
    <scope>NUCLEOTIDE SEQUENCE</scope>
    <source>
        <tissue evidence="2">Venom_gland</tissue>
    </source>
</reference>
<feature type="transmembrane region" description="Helical" evidence="1">
    <location>
        <begin position="12"/>
        <end position="32"/>
    </location>
</feature>
<evidence type="ECO:0000256" key="1">
    <source>
        <dbReference type="SAM" id="Phobius"/>
    </source>
</evidence>
<accession>A0A2D4KMR3</accession>
<organism evidence="2">
    <name type="scientific">Micrurus paraensis</name>
    <dbReference type="NCBI Taxonomy" id="1970185"/>
    <lineage>
        <taxon>Eukaryota</taxon>
        <taxon>Metazoa</taxon>
        <taxon>Chordata</taxon>
        <taxon>Craniata</taxon>
        <taxon>Vertebrata</taxon>
        <taxon>Euteleostomi</taxon>
        <taxon>Lepidosauria</taxon>
        <taxon>Squamata</taxon>
        <taxon>Bifurcata</taxon>
        <taxon>Unidentata</taxon>
        <taxon>Episquamata</taxon>
        <taxon>Toxicofera</taxon>
        <taxon>Serpentes</taxon>
        <taxon>Colubroidea</taxon>
        <taxon>Elapidae</taxon>
        <taxon>Elapinae</taxon>
        <taxon>Micrurus</taxon>
    </lineage>
</organism>
<dbReference type="EMBL" id="IACL01075887">
    <property type="protein sequence ID" value="LAB10001.1"/>
    <property type="molecule type" value="Transcribed_RNA"/>
</dbReference>
<name>A0A2D4KMR3_9SAUR</name>
<keyword evidence="1" id="KW-0472">Membrane</keyword>
<protein>
    <submittedName>
        <fullName evidence="2">Uncharacterized protein</fullName>
    </submittedName>
</protein>
<dbReference type="AlphaFoldDB" id="A0A2D4KMR3"/>
<keyword evidence="1" id="KW-0812">Transmembrane</keyword>
<keyword evidence="1" id="KW-1133">Transmembrane helix</keyword>
<reference evidence="2" key="2">
    <citation type="submission" date="2017-11" db="EMBL/GenBank/DDBJ databases">
        <title>Coralsnake Venomics: Analyses of Venom Gland Transcriptomes and Proteomes of Six Brazilian Taxa.</title>
        <authorList>
            <person name="Aird S.D."/>
            <person name="Jorge da Silva N."/>
            <person name="Qiu L."/>
            <person name="Villar-Briones A."/>
            <person name="Aparecida-Saddi V."/>
            <person name="Campos-Telles M.P."/>
            <person name="Grau M."/>
            <person name="Mikheyev A.S."/>
        </authorList>
    </citation>
    <scope>NUCLEOTIDE SEQUENCE</scope>
    <source>
        <tissue evidence="2">Venom_gland</tissue>
    </source>
</reference>
<evidence type="ECO:0000313" key="2">
    <source>
        <dbReference type="EMBL" id="LAB10001.1"/>
    </source>
</evidence>
<proteinExistence type="predicted"/>
<sequence length="112" mass="12645">MSAMAWELKQLWFVPNLGIPCRLSLFILLLNLSVIHLGQREKIDVSAYGGSAQSPYPGNSPIYADVCAHNVVRIPQEWNEMGQRLVPFGILNKRNSRLFRLIKSPALLKKSI</sequence>